<keyword evidence="4" id="KW-0521">NADP</keyword>
<dbReference type="STRING" id="573321.SAMN04488505_103686"/>
<keyword evidence="7" id="KW-1185">Reference proteome</keyword>
<dbReference type="InterPro" id="IPR052206">
    <property type="entry name" value="Retinol_saturase"/>
</dbReference>
<evidence type="ECO:0000256" key="1">
    <source>
        <dbReference type="ARBA" id="ARBA00022630"/>
    </source>
</evidence>
<dbReference type="AlphaFoldDB" id="A0A1H7WKJ5"/>
<organism evidence="6 7">
    <name type="scientific">Chitinophaga rupis</name>
    <dbReference type="NCBI Taxonomy" id="573321"/>
    <lineage>
        <taxon>Bacteria</taxon>
        <taxon>Pseudomonadati</taxon>
        <taxon>Bacteroidota</taxon>
        <taxon>Chitinophagia</taxon>
        <taxon>Chitinophagales</taxon>
        <taxon>Chitinophagaceae</taxon>
        <taxon>Chitinophaga</taxon>
    </lineage>
</organism>
<sequence>MSYDVAIIGSGLGGLVCGALLSRNGYRVAVFEKNKQIGGCLQTYVRNKVIFDSGVHYIGALGEGRNLEKIFRYLGIMDKLKLQRLDMDGFDRIAFNGDPTEYRMAQGYDNFIAQLLKEFPGERKALQDYCHAMQDVCRRFPLYNLRMGSFAEKQEVMNIDCSTFLKQLTSNERLQNVLAGNNMLYAGVRDKTPFYVHALVVNSYIEDSWKCVDGGSQIGKWLARAILENGGKIYRDTMVQQIVGEGNKVDHIALANGQQVKANYFISNLHPSQTMAMTESDLIRGAYRSRINTLENAIAPFVLNIVLKPNTFPYLNYNYYYHQTDDAWEGIEYTADTWPLTYSLFAAASSRHMPYTDSLSVLTYMRYDEVARWQHTFNTTSQEQGRGDDYEAFKREKSERLLDVVEQKFPGLRNSIATCYAATPLSFRDYLGTADGSLYGVQKDYKDALKTMITQRTKLTNLYLTGQNLNLHGILGVTISAVMTCGEILGLDWLLEQINKK</sequence>
<dbReference type="Pfam" id="PF13450">
    <property type="entry name" value="NAD_binding_8"/>
    <property type="match status" value="1"/>
</dbReference>
<dbReference type="PANTHER" id="PTHR46091">
    <property type="entry name" value="BLR7054 PROTEIN"/>
    <property type="match status" value="1"/>
</dbReference>
<evidence type="ECO:0000256" key="3">
    <source>
        <dbReference type="ARBA" id="ARBA00022827"/>
    </source>
</evidence>
<dbReference type="SUPFAM" id="SSF51905">
    <property type="entry name" value="FAD/NAD(P)-binding domain"/>
    <property type="match status" value="1"/>
</dbReference>
<dbReference type="OrthoDB" id="9789960at2"/>
<reference evidence="6 7" key="1">
    <citation type="submission" date="2016-10" db="EMBL/GenBank/DDBJ databases">
        <authorList>
            <person name="de Groot N.N."/>
        </authorList>
    </citation>
    <scope>NUCLEOTIDE SEQUENCE [LARGE SCALE GENOMIC DNA]</scope>
    <source>
        <strain evidence="6 7">DSM 21039</strain>
    </source>
</reference>
<dbReference type="RefSeq" id="WP_089913915.1">
    <property type="nucleotide sequence ID" value="NZ_FOBB01000003.1"/>
</dbReference>
<keyword evidence="1" id="KW-0285">Flavoprotein</keyword>
<dbReference type="Gene3D" id="3.50.50.60">
    <property type="entry name" value="FAD/NAD(P)-binding domain"/>
    <property type="match status" value="2"/>
</dbReference>
<name>A0A1H7WKJ5_9BACT</name>
<dbReference type="Proteomes" id="UP000198984">
    <property type="component" value="Unassembled WGS sequence"/>
</dbReference>
<gene>
    <name evidence="6" type="ORF">SAMN04488505_103686</name>
</gene>
<evidence type="ECO:0000256" key="4">
    <source>
        <dbReference type="ARBA" id="ARBA00022857"/>
    </source>
</evidence>
<keyword evidence="2" id="KW-0732">Signal</keyword>
<accession>A0A1H7WKJ5</accession>
<dbReference type="PRINTS" id="PR00419">
    <property type="entry name" value="ADXRDTASE"/>
</dbReference>
<proteinExistence type="predicted"/>
<evidence type="ECO:0000313" key="6">
    <source>
        <dbReference type="EMBL" id="SEM21417.1"/>
    </source>
</evidence>
<keyword evidence="3" id="KW-0274">FAD</keyword>
<keyword evidence="5" id="KW-0520">NAD</keyword>
<dbReference type="EMBL" id="FOBB01000003">
    <property type="protein sequence ID" value="SEM21417.1"/>
    <property type="molecule type" value="Genomic_DNA"/>
</dbReference>
<evidence type="ECO:0000256" key="5">
    <source>
        <dbReference type="ARBA" id="ARBA00023027"/>
    </source>
</evidence>
<evidence type="ECO:0000313" key="7">
    <source>
        <dbReference type="Proteomes" id="UP000198984"/>
    </source>
</evidence>
<protein>
    <submittedName>
        <fullName evidence="6">All-trans-retinol 13,14-reductase</fullName>
    </submittedName>
</protein>
<evidence type="ECO:0000256" key="2">
    <source>
        <dbReference type="ARBA" id="ARBA00022729"/>
    </source>
</evidence>
<dbReference type="PANTHER" id="PTHR46091:SF3">
    <property type="entry name" value="AMINE OXIDASE DOMAIN-CONTAINING PROTEIN"/>
    <property type="match status" value="1"/>
</dbReference>
<dbReference type="InterPro" id="IPR036188">
    <property type="entry name" value="FAD/NAD-bd_sf"/>
</dbReference>